<sequence length="316" mass="35594">MRKAIPLIIVLFAAAFLCASAFHFGYGFNGLLEVSVEDQEWRVRIIPVTSLSSGGVAAGGIVFNVLGDKGFAILSALQPENYRIVDTFHCEAIDVNIERLEVFVADGTHGLEIFKFFGLNFYKHVQTIPMKGWISTVSYIDDYVFAGSELDGLFIVRRGENGFELVDHILPRYINDIETGITVNAISASQYSFYVAAGDRGVLVFEKDGFTLRQKSEIPVSYAMDVAVLDGEVFVADSRERKIKIFCEADCILKESYSTDSTPRELVPVNDWQHNRKMILCRFDDSISVFSRDNFQELFSLRGTFFGIVEPRYLFN</sequence>
<name>A0A7C1GRL2_9BACT</name>
<dbReference type="EMBL" id="DSBT01000018">
    <property type="protein sequence ID" value="HDP76700.1"/>
    <property type="molecule type" value="Genomic_DNA"/>
</dbReference>
<gene>
    <name evidence="2" type="ORF">ENN47_00645</name>
</gene>
<dbReference type="Proteomes" id="UP000886198">
    <property type="component" value="Unassembled WGS sequence"/>
</dbReference>
<dbReference type="AlphaFoldDB" id="A0A7C1GRL2"/>
<protein>
    <recommendedName>
        <fullName evidence="3">WD40 repeat domain-containing protein</fullName>
    </recommendedName>
</protein>
<comment type="caution">
    <text evidence="2">The sequence shown here is derived from an EMBL/GenBank/DDBJ whole genome shotgun (WGS) entry which is preliminary data.</text>
</comment>
<proteinExistence type="predicted"/>
<accession>A0A7C1GRL2</accession>
<evidence type="ECO:0000256" key="1">
    <source>
        <dbReference type="SAM" id="Phobius"/>
    </source>
</evidence>
<keyword evidence="1" id="KW-1133">Transmembrane helix</keyword>
<reference evidence="2" key="1">
    <citation type="journal article" date="2020" name="mSystems">
        <title>Genome- and Community-Level Interaction Insights into Carbon Utilization and Element Cycling Functions of Hydrothermarchaeota in Hydrothermal Sediment.</title>
        <authorList>
            <person name="Zhou Z."/>
            <person name="Liu Y."/>
            <person name="Xu W."/>
            <person name="Pan J."/>
            <person name="Luo Z.H."/>
            <person name="Li M."/>
        </authorList>
    </citation>
    <scope>NUCLEOTIDE SEQUENCE [LARGE SCALE GENOMIC DNA]</scope>
    <source>
        <strain evidence="2">SpSt-1179</strain>
    </source>
</reference>
<dbReference type="SUPFAM" id="SSF101898">
    <property type="entry name" value="NHL repeat"/>
    <property type="match status" value="1"/>
</dbReference>
<organism evidence="2">
    <name type="scientific">Mesotoga infera</name>
    <dbReference type="NCBI Taxonomy" id="1236046"/>
    <lineage>
        <taxon>Bacteria</taxon>
        <taxon>Thermotogati</taxon>
        <taxon>Thermotogota</taxon>
        <taxon>Thermotogae</taxon>
        <taxon>Kosmotogales</taxon>
        <taxon>Kosmotogaceae</taxon>
        <taxon>Mesotoga</taxon>
    </lineage>
</organism>
<feature type="transmembrane region" description="Helical" evidence="1">
    <location>
        <begin position="45"/>
        <end position="66"/>
    </location>
</feature>
<evidence type="ECO:0000313" key="2">
    <source>
        <dbReference type="EMBL" id="HDP76700.1"/>
    </source>
</evidence>
<evidence type="ECO:0008006" key="3">
    <source>
        <dbReference type="Google" id="ProtNLM"/>
    </source>
</evidence>
<keyword evidence="1" id="KW-0812">Transmembrane</keyword>
<keyword evidence="1" id="KW-0472">Membrane</keyword>